<organism evidence="2 3">
    <name type="scientific">Aspergillus carbonarius (strain ITEM 5010)</name>
    <dbReference type="NCBI Taxonomy" id="602072"/>
    <lineage>
        <taxon>Eukaryota</taxon>
        <taxon>Fungi</taxon>
        <taxon>Dikarya</taxon>
        <taxon>Ascomycota</taxon>
        <taxon>Pezizomycotina</taxon>
        <taxon>Eurotiomycetes</taxon>
        <taxon>Eurotiomycetidae</taxon>
        <taxon>Eurotiales</taxon>
        <taxon>Aspergillaceae</taxon>
        <taxon>Aspergillus</taxon>
        <taxon>Aspergillus subgen. Circumdati</taxon>
    </lineage>
</organism>
<accession>A0A1R3RHB9</accession>
<name>A0A1R3RHB9_ASPC5</name>
<dbReference type="Proteomes" id="UP000188318">
    <property type="component" value="Unassembled WGS sequence"/>
</dbReference>
<reference evidence="3" key="1">
    <citation type="journal article" date="2017" name="Genome Biol.">
        <title>Comparative genomics reveals high biological diversity and specific adaptations in the industrially and medically important fungal genus Aspergillus.</title>
        <authorList>
            <person name="de Vries R.P."/>
            <person name="Riley R."/>
            <person name="Wiebenga A."/>
            <person name="Aguilar-Osorio G."/>
            <person name="Amillis S."/>
            <person name="Uchima C.A."/>
            <person name="Anderluh G."/>
            <person name="Asadollahi M."/>
            <person name="Askin M."/>
            <person name="Barry K."/>
            <person name="Battaglia E."/>
            <person name="Bayram O."/>
            <person name="Benocci T."/>
            <person name="Braus-Stromeyer S.A."/>
            <person name="Caldana C."/>
            <person name="Canovas D."/>
            <person name="Cerqueira G.C."/>
            <person name="Chen F."/>
            <person name="Chen W."/>
            <person name="Choi C."/>
            <person name="Clum A."/>
            <person name="Dos Santos R.A."/>
            <person name="Damasio A.R."/>
            <person name="Diallinas G."/>
            <person name="Emri T."/>
            <person name="Fekete E."/>
            <person name="Flipphi M."/>
            <person name="Freyberg S."/>
            <person name="Gallo A."/>
            <person name="Gournas C."/>
            <person name="Habgood R."/>
            <person name="Hainaut M."/>
            <person name="Harispe M.L."/>
            <person name="Henrissat B."/>
            <person name="Hilden K.S."/>
            <person name="Hope R."/>
            <person name="Hossain A."/>
            <person name="Karabika E."/>
            <person name="Karaffa L."/>
            <person name="Karanyi Z."/>
            <person name="Krasevec N."/>
            <person name="Kuo A."/>
            <person name="Kusch H."/>
            <person name="LaButti K."/>
            <person name="Lagendijk E.L."/>
            <person name="Lapidus A."/>
            <person name="Levasseur A."/>
            <person name="Lindquist E."/>
            <person name="Lipzen A."/>
            <person name="Logrieco A.F."/>
            <person name="MacCabe A."/>
            <person name="Maekelae M.R."/>
            <person name="Malavazi I."/>
            <person name="Melin P."/>
            <person name="Meyer V."/>
            <person name="Mielnichuk N."/>
            <person name="Miskei M."/>
            <person name="Molnar A.P."/>
            <person name="Mule G."/>
            <person name="Ngan C.Y."/>
            <person name="Orejas M."/>
            <person name="Orosz E."/>
            <person name="Ouedraogo J.P."/>
            <person name="Overkamp K.M."/>
            <person name="Park H.-S."/>
            <person name="Perrone G."/>
            <person name="Piumi F."/>
            <person name="Punt P.J."/>
            <person name="Ram A.F."/>
            <person name="Ramon A."/>
            <person name="Rauscher S."/>
            <person name="Record E."/>
            <person name="Riano-Pachon D.M."/>
            <person name="Robert V."/>
            <person name="Roehrig J."/>
            <person name="Ruller R."/>
            <person name="Salamov A."/>
            <person name="Salih N.S."/>
            <person name="Samson R.A."/>
            <person name="Sandor E."/>
            <person name="Sanguinetti M."/>
            <person name="Schuetze T."/>
            <person name="Sepcic K."/>
            <person name="Shelest E."/>
            <person name="Sherlock G."/>
            <person name="Sophianopoulou V."/>
            <person name="Squina F.M."/>
            <person name="Sun H."/>
            <person name="Susca A."/>
            <person name="Todd R.B."/>
            <person name="Tsang A."/>
            <person name="Unkles S.E."/>
            <person name="van de Wiele N."/>
            <person name="van Rossen-Uffink D."/>
            <person name="Oliveira J.V."/>
            <person name="Vesth T.C."/>
            <person name="Visser J."/>
            <person name="Yu J.-H."/>
            <person name="Zhou M."/>
            <person name="Andersen M.R."/>
            <person name="Archer D.B."/>
            <person name="Baker S.E."/>
            <person name="Benoit I."/>
            <person name="Brakhage A.A."/>
            <person name="Braus G.H."/>
            <person name="Fischer R."/>
            <person name="Frisvad J.C."/>
            <person name="Goldman G.H."/>
            <person name="Houbraken J."/>
            <person name="Oakley B."/>
            <person name="Pocsi I."/>
            <person name="Scazzocchio C."/>
            <person name="Seiboth B."/>
            <person name="vanKuyk P.A."/>
            <person name="Wortman J."/>
            <person name="Dyer P.S."/>
            <person name="Grigoriev I.V."/>
        </authorList>
    </citation>
    <scope>NUCLEOTIDE SEQUENCE [LARGE SCALE GENOMIC DNA]</scope>
    <source>
        <strain evidence="3">ITEM 5010</strain>
    </source>
</reference>
<feature type="compositionally biased region" description="Basic and acidic residues" evidence="1">
    <location>
        <begin position="48"/>
        <end position="57"/>
    </location>
</feature>
<dbReference type="VEuPathDB" id="FungiDB:ASPCADRAFT_209111"/>
<feature type="region of interest" description="Disordered" evidence="1">
    <location>
        <begin position="33"/>
        <end position="57"/>
    </location>
</feature>
<feature type="compositionally biased region" description="Basic residues" evidence="1">
    <location>
        <begin position="33"/>
        <end position="47"/>
    </location>
</feature>
<keyword evidence="3" id="KW-1185">Reference proteome</keyword>
<dbReference type="PANTHER" id="PTHR37540">
    <property type="entry name" value="TRANSCRIPTION FACTOR (ACR-2), PUTATIVE-RELATED-RELATED"/>
    <property type="match status" value="1"/>
</dbReference>
<dbReference type="Pfam" id="PF11951">
    <property type="entry name" value="Fungal_trans_2"/>
    <property type="match status" value="1"/>
</dbReference>
<sequence>MSGSPSEVVFSTARPTSESVVFRYTNGPIKVALPRKRGRPVGSTKKKPQPEPYHRPEVTPQFEFINLGPSKTQINHTARMTIRSHTMLNRGRRKHKQVQAIDDNRVGPAVSVPKIHSRHLFPLTTLMDPFDTLPFTIEPYLQDQLSFYTTRAWEILYSIERRAGCNPIDDYWAPIAFQDPAMLHVVLACALLFTMEAYRVGTSPAFIRHTSRAMIIIRERVVCSAHTPSDETLVAIASMAVAKKAAGRHEQWVADMRILKTLVDMRGGLDALNDKPLVQGKIYRADICGSVDAGKNPFFGDRFQQLPTLKPDDFRLIQGFQDLDNMLHVEANLKTAMADLQYIVEAFSNITKNTGFATVAQVRFWITSTQYALLSVQYGLESDPQSEAQEVCRLSLLLLTTTVFHETPQGASTSDILIARLQRLLNNAATCSWLPSGFRLWTVFLARCNVLSPPLRAWCTAALSGLASQMAIRDKGEFEQLLAMFPHESSIYGIACQIWDEVQSLAPERPDTQASGM</sequence>
<dbReference type="InterPro" id="IPR021858">
    <property type="entry name" value="Fun_TF"/>
</dbReference>
<dbReference type="EMBL" id="KV907503">
    <property type="protein sequence ID" value="OOF93871.1"/>
    <property type="molecule type" value="Genomic_DNA"/>
</dbReference>
<evidence type="ECO:0000256" key="1">
    <source>
        <dbReference type="SAM" id="MobiDB-lite"/>
    </source>
</evidence>
<dbReference type="STRING" id="602072.A0A1R3RHB9"/>
<protein>
    <recommendedName>
        <fullName evidence="4">Transcription factor domain-containing protein</fullName>
    </recommendedName>
</protein>
<dbReference type="OrthoDB" id="4159781at2759"/>
<gene>
    <name evidence="2" type="ORF">ASPCADRAFT_209111</name>
</gene>
<evidence type="ECO:0000313" key="2">
    <source>
        <dbReference type="EMBL" id="OOF93871.1"/>
    </source>
</evidence>
<evidence type="ECO:0008006" key="4">
    <source>
        <dbReference type="Google" id="ProtNLM"/>
    </source>
</evidence>
<evidence type="ECO:0000313" key="3">
    <source>
        <dbReference type="Proteomes" id="UP000188318"/>
    </source>
</evidence>
<dbReference type="PANTHER" id="PTHR37540:SF5">
    <property type="entry name" value="TRANSCRIPTION FACTOR DOMAIN-CONTAINING PROTEIN"/>
    <property type="match status" value="1"/>
</dbReference>
<dbReference type="AlphaFoldDB" id="A0A1R3RHB9"/>
<dbReference type="OMA" id="LRITITW"/>
<proteinExistence type="predicted"/>